<feature type="chain" id="PRO_5045395929" evidence="1">
    <location>
        <begin position="18"/>
        <end position="117"/>
    </location>
</feature>
<protein>
    <submittedName>
        <fullName evidence="2">Uncharacterized protein</fullName>
    </submittedName>
</protein>
<dbReference type="Proteomes" id="UP000325395">
    <property type="component" value="Unassembled WGS sequence"/>
</dbReference>
<dbReference type="EMBL" id="ML735750">
    <property type="protein sequence ID" value="KAE8416573.1"/>
    <property type="molecule type" value="Genomic_DNA"/>
</dbReference>
<evidence type="ECO:0000313" key="2">
    <source>
        <dbReference type="EMBL" id="KAE8416573.1"/>
    </source>
</evidence>
<evidence type="ECO:0000313" key="3">
    <source>
        <dbReference type="Proteomes" id="UP000325395"/>
    </source>
</evidence>
<accession>A0ABQ6WHL4</accession>
<feature type="signal peptide" evidence="1">
    <location>
        <begin position="1"/>
        <end position="17"/>
    </location>
</feature>
<proteinExistence type="predicted"/>
<gene>
    <name evidence="2" type="ORF">BDV36DRAFT_296997</name>
</gene>
<reference evidence="2 3" key="1">
    <citation type="submission" date="2019-04" db="EMBL/GenBank/DDBJ databases">
        <authorList>
            <consortium name="DOE Joint Genome Institute"/>
            <person name="Mondo S."/>
            <person name="Kjaerbolling I."/>
            <person name="Vesth T."/>
            <person name="Frisvad J.C."/>
            <person name="Nybo J.L."/>
            <person name="Theobald S."/>
            <person name="Kildgaard S."/>
            <person name="Isbrandt T."/>
            <person name="Kuo A."/>
            <person name="Sato A."/>
            <person name="Lyhne E.K."/>
            <person name="Kogle M.E."/>
            <person name="Wiebenga A."/>
            <person name="Kun R.S."/>
            <person name="Lubbers R.J."/>
            <person name="Makela M.R."/>
            <person name="Barry K."/>
            <person name="Chovatia M."/>
            <person name="Clum A."/>
            <person name="Daum C."/>
            <person name="Haridas S."/>
            <person name="He G."/>
            <person name="LaButti K."/>
            <person name="Lipzen A."/>
            <person name="Riley R."/>
            <person name="Salamov A."/>
            <person name="Simmons B.A."/>
            <person name="Magnuson J.K."/>
            <person name="Henrissat B."/>
            <person name="Mortensen U.H."/>
            <person name="Larsen T.O."/>
            <person name="Devries R.P."/>
            <person name="Grigoriev I.V."/>
            <person name="Machida M."/>
            <person name="Baker S.E."/>
            <person name="Andersen M.R."/>
            <person name="Cantor M.N."/>
            <person name="Hua S.X."/>
        </authorList>
    </citation>
    <scope>NUCLEOTIDE SEQUENCE [LARGE SCALE GENOMIC DNA]</scope>
    <source>
        <strain evidence="2 3">CBS 117616</strain>
    </source>
</reference>
<keyword evidence="3" id="KW-1185">Reference proteome</keyword>
<sequence>MKLSAILVAIFAGAVMAAPVPDSPIHVRGIPKPSAGIEERGLAHGGWVEERGAIVDKKPIDQRGALDAGGELEERGGIVTKPITERGRIVTKPIAERGVAHSGFGEILSSPGQVQNN</sequence>
<keyword evidence="1" id="KW-0732">Signal</keyword>
<name>A0ABQ6WHL4_9EURO</name>
<evidence type="ECO:0000256" key="1">
    <source>
        <dbReference type="SAM" id="SignalP"/>
    </source>
</evidence>
<organism evidence="2 3">
    <name type="scientific">Aspergillus pseudocaelatus</name>
    <dbReference type="NCBI Taxonomy" id="1825620"/>
    <lineage>
        <taxon>Eukaryota</taxon>
        <taxon>Fungi</taxon>
        <taxon>Dikarya</taxon>
        <taxon>Ascomycota</taxon>
        <taxon>Pezizomycotina</taxon>
        <taxon>Eurotiomycetes</taxon>
        <taxon>Eurotiomycetidae</taxon>
        <taxon>Eurotiales</taxon>
        <taxon>Aspergillaceae</taxon>
        <taxon>Aspergillus</taxon>
        <taxon>Aspergillus subgen. Circumdati</taxon>
    </lineage>
</organism>